<evidence type="ECO:0000256" key="1">
    <source>
        <dbReference type="SAM" id="Phobius"/>
    </source>
</evidence>
<accession>A0A1X7GHQ5</accession>
<keyword evidence="1" id="KW-0812">Transmembrane</keyword>
<sequence length="493" mass="54811">MDPSKKNYKIIQYRSTSILAIVFMLLLNSVVFTPSVDAESNQNHMDTAKIDQFMESAMERLNIPGASLGIVKGDQAVYLKGYGISGPDKSPVTSQTPFVLGSTSKSITATAIMQLVEEGKIHLETPVQHYLPWFQLADKEASSKITVKHLLHQTSGIFTRDGRVSLTKGNKSIEEHIRSLHKTQLTKPVGSEYQYSNLNYDILSGIVQAISGQSYEQYVRTNIFDPLDMKHSYTSPNDAAKGGLATGYQPVFGYMTPTKQLNHKGTIASGYLISSTEDMSNFLISQMNRGYFKDKSILSEESMKQMHQPSSSAVDGPSYAMGWSVNDNVIFHDGATENTYSFMAMDGEYGYVLLVNAMDYLVSYESLIAGVRGIVHGEELTQDDVPSAMNTYLVADLIALVALVFVIYSIYRLFKRRDKVRITGSRVFIQVLLMLVFYFTLPIAVLIYMSTIAPWPVIELFLPGLGHLLFTLSILLLIIGGTKTILLIRSRVT</sequence>
<feature type="transmembrane region" description="Helical" evidence="1">
    <location>
        <begin position="392"/>
        <end position="414"/>
    </location>
</feature>
<evidence type="ECO:0000259" key="2">
    <source>
        <dbReference type="Pfam" id="PF00144"/>
    </source>
</evidence>
<dbReference type="InterPro" id="IPR050491">
    <property type="entry name" value="AmpC-like"/>
</dbReference>
<name>A0A1X7GHQ5_9BACL</name>
<keyword evidence="1" id="KW-0472">Membrane</keyword>
<dbReference type="PANTHER" id="PTHR46825">
    <property type="entry name" value="D-ALANYL-D-ALANINE-CARBOXYPEPTIDASE/ENDOPEPTIDASE AMPH"/>
    <property type="match status" value="1"/>
</dbReference>
<dbReference type="SUPFAM" id="SSF56601">
    <property type="entry name" value="beta-lactamase/transpeptidase-like"/>
    <property type="match status" value="1"/>
</dbReference>
<reference evidence="3 4" key="1">
    <citation type="submission" date="2017-04" db="EMBL/GenBank/DDBJ databases">
        <authorList>
            <person name="Afonso C.L."/>
            <person name="Miller P.J."/>
            <person name="Scott M.A."/>
            <person name="Spackman E."/>
            <person name="Goraichik I."/>
            <person name="Dimitrov K.M."/>
            <person name="Suarez D.L."/>
            <person name="Swayne D.E."/>
        </authorList>
    </citation>
    <scope>NUCLEOTIDE SEQUENCE [LARGE SCALE GENOMIC DNA]</scope>
    <source>
        <strain evidence="3 4">N3/975</strain>
    </source>
</reference>
<dbReference type="InterPro" id="IPR001466">
    <property type="entry name" value="Beta-lactam-related"/>
</dbReference>
<keyword evidence="1" id="KW-1133">Transmembrane helix</keyword>
<feature type="transmembrane region" description="Helical" evidence="1">
    <location>
        <begin position="426"/>
        <end position="448"/>
    </location>
</feature>
<dbReference type="InterPro" id="IPR012338">
    <property type="entry name" value="Beta-lactam/transpept-like"/>
</dbReference>
<evidence type="ECO:0000313" key="4">
    <source>
        <dbReference type="Proteomes" id="UP000192940"/>
    </source>
</evidence>
<dbReference type="Pfam" id="PF00144">
    <property type="entry name" value="Beta-lactamase"/>
    <property type="match status" value="1"/>
</dbReference>
<dbReference type="Gene3D" id="3.40.710.10">
    <property type="entry name" value="DD-peptidase/beta-lactamase superfamily"/>
    <property type="match status" value="1"/>
</dbReference>
<keyword evidence="4" id="KW-1185">Reference proteome</keyword>
<dbReference type="STRING" id="1313296.SAMN05661091_0620"/>
<dbReference type="AlphaFoldDB" id="A0A1X7GHQ5"/>
<proteinExistence type="predicted"/>
<feature type="domain" description="Beta-lactamase-related" evidence="2">
    <location>
        <begin position="50"/>
        <end position="357"/>
    </location>
</feature>
<feature type="transmembrane region" description="Helical" evidence="1">
    <location>
        <begin position="468"/>
        <end position="488"/>
    </location>
</feature>
<evidence type="ECO:0000313" key="3">
    <source>
        <dbReference type="EMBL" id="SMF69888.1"/>
    </source>
</evidence>
<protein>
    <submittedName>
        <fullName evidence="3">CubicO group peptidase, beta-lactamase class C family</fullName>
    </submittedName>
</protein>
<organism evidence="3 4">
    <name type="scientific">Paenibacillus uliginis N3/975</name>
    <dbReference type="NCBI Taxonomy" id="1313296"/>
    <lineage>
        <taxon>Bacteria</taxon>
        <taxon>Bacillati</taxon>
        <taxon>Bacillota</taxon>
        <taxon>Bacilli</taxon>
        <taxon>Bacillales</taxon>
        <taxon>Paenibacillaceae</taxon>
        <taxon>Paenibacillus</taxon>
    </lineage>
</organism>
<dbReference type="PANTHER" id="PTHR46825:SF9">
    <property type="entry name" value="BETA-LACTAMASE-RELATED DOMAIN-CONTAINING PROTEIN"/>
    <property type="match status" value="1"/>
</dbReference>
<dbReference type="EMBL" id="LT840184">
    <property type="protein sequence ID" value="SMF69888.1"/>
    <property type="molecule type" value="Genomic_DNA"/>
</dbReference>
<dbReference type="Proteomes" id="UP000192940">
    <property type="component" value="Chromosome I"/>
</dbReference>
<gene>
    <name evidence="3" type="ORF">SAMN05661091_0620</name>
</gene>